<evidence type="ECO:0000313" key="3">
    <source>
        <dbReference type="Proteomes" id="UP000659084"/>
    </source>
</evidence>
<comment type="caution">
    <text evidence="2">The sequence shown here is derived from an EMBL/GenBank/DDBJ whole genome shotgun (WGS) entry which is preliminary data.</text>
</comment>
<dbReference type="RefSeq" id="WP_179253439.1">
    <property type="nucleotide sequence ID" value="NZ_JACBIV010000024.1"/>
</dbReference>
<name>A0AAW3WVQ2_SERFO</name>
<dbReference type="SUPFAM" id="SSF160059">
    <property type="entry name" value="PriA/YqbF domain"/>
    <property type="match status" value="1"/>
</dbReference>
<evidence type="ECO:0000313" key="2">
    <source>
        <dbReference type="EMBL" id="MBC3214861.1"/>
    </source>
</evidence>
<dbReference type="EMBL" id="JACNYO010000030">
    <property type="protein sequence ID" value="MBC3214861.1"/>
    <property type="molecule type" value="Genomic_DNA"/>
</dbReference>
<sequence length="159" mass="16815">MATKDDKKNLDAKTATELPVQIGQQSQGAGGEQLPPLPGVLSTSVTGDPGATTGGGIQQQVDPGNTQQTAGSLLVGDTTVNAPGADIQTEGAGVVDHPVYVPAPVRVTVQAVAVPNKRRMRAGHLFTDEPQTFVREDFTDDEWKLIENDPHLKIRRLEG</sequence>
<dbReference type="Proteomes" id="UP000659084">
    <property type="component" value="Unassembled WGS sequence"/>
</dbReference>
<feature type="compositionally biased region" description="Polar residues" evidence="1">
    <location>
        <begin position="58"/>
        <end position="71"/>
    </location>
</feature>
<reference evidence="2" key="1">
    <citation type="submission" date="2020-08" db="EMBL/GenBank/DDBJ databases">
        <title>Food and environmental bacterial isolates.</title>
        <authorList>
            <person name="Richter L."/>
            <person name="Du Plessis E.M."/>
            <person name="Duvenage S."/>
            <person name="Allam M."/>
            <person name="Korsten L."/>
        </authorList>
    </citation>
    <scope>NUCLEOTIDE SEQUENCE</scope>
    <source>
        <strain evidence="2">UPMP2127</strain>
    </source>
</reference>
<gene>
    <name evidence="2" type="ORF">H8J20_22235</name>
</gene>
<protein>
    <submittedName>
        <fullName evidence="2">Uncharacterized protein</fullName>
    </submittedName>
</protein>
<feature type="compositionally biased region" description="Basic and acidic residues" evidence="1">
    <location>
        <begin position="1"/>
        <end position="11"/>
    </location>
</feature>
<proteinExistence type="predicted"/>
<accession>A0AAW3WVQ2</accession>
<evidence type="ECO:0000256" key="1">
    <source>
        <dbReference type="SAM" id="MobiDB-lite"/>
    </source>
</evidence>
<dbReference type="AlphaFoldDB" id="A0AAW3WVQ2"/>
<feature type="region of interest" description="Disordered" evidence="1">
    <location>
        <begin position="1"/>
        <end position="71"/>
    </location>
</feature>
<organism evidence="2 3">
    <name type="scientific">Serratia fonticola</name>
    <dbReference type="NCBI Taxonomy" id="47917"/>
    <lineage>
        <taxon>Bacteria</taxon>
        <taxon>Pseudomonadati</taxon>
        <taxon>Pseudomonadota</taxon>
        <taxon>Gammaproteobacteria</taxon>
        <taxon>Enterobacterales</taxon>
        <taxon>Yersiniaceae</taxon>
        <taxon>Serratia</taxon>
    </lineage>
</organism>